<reference evidence="1 2" key="1">
    <citation type="submission" date="2019-08" db="EMBL/GenBank/DDBJ databases">
        <title>Genome of Luteibaculum oceani JCM 18817.</title>
        <authorList>
            <person name="Bowman J.P."/>
        </authorList>
    </citation>
    <scope>NUCLEOTIDE SEQUENCE [LARGE SCALE GENOMIC DNA]</scope>
    <source>
        <strain evidence="1 2">JCM 18817</strain>
    </source>
</reference>
<gene>
    <name evidence="1" type="ORF">FRX97_06810</name>
</gene>
<dbReference type="Pfam" id="PF07661">
    <property type="entry name" value="MORN_2"/>
    <property type="match status" value="2"/>
</dbReference>
<dbReference type="Gene3D" id="3.90.930.1">
    <property type="match status" value="1"/>
</dbReference>
<proteinExistence type="predicted"/>
<dbReference type="OrthoDB" id="1467310at2"/>
<dbReference type="InterPro" id="IPR011652">
    <property type="entry name" value="MORN_2"/>
</dbReference>
<dbReference type="Proteomes" id="UP000321168">
    <property type="component" value="Unassembled WGS sequence"/>
</dbReference>
<protein>
    <recommendedName>
        <fullName evidence="3">Toxin-antitoxin system YwqK family antitoxin</fullName>
    </recommendedName>
</protein>
<evidence type="ECO:0000313" key="1">
    <source>
        <dbReference type="EMBL" id="TXC78919.1"/>
    </source>
</evidence>
<evidence type="ECO:0008006" key="3">
    <source>
        <dbReference type="Google" id="ProtNLM"/>
    </source>
</evidence>
<keyword evidence="2" id="KW-1185">Reference proteome</keyword>
<comment type="caution">
    <text evidence="1">The sequence shown here is derived from an EMBL/GenBank/DDBJ whole genome shotgun (WGS) entry which is preliminary data.</text>
</comment>
<evidence type="ECO:0000313" key="2">
    <source>
        <dbReference type="Proteomes" id="UP000321168"/>
    </source>
</evidence>
<name>A0A5C6V150_9FLAO</name>
<organism evidence="1 2">
    <name type="scientific">Luteibaculum oceani</name>
    <dbReference type="NCBI Taxonomy" id="1294296"/>
    <lineage>
        <taxon>Bacteria</taxon>
        <taxon>Pseudomonadati</taxon>
        <taxon>Bacteroidota</taxon>
        <taxon>Flavobacteriia</taxon>
        <taxon>Flavobacteriales</taxon>
        <taxon>Luteibaculaceae</taxon>
        <taxon>Luteibaculum</taxon>
    </lineage>
</organism>
<dbReference type="EMBL" id="VORB01000005">
    <property type="protein sequence ID" value="TXC78919.1"/>
    <property type="molecule type" value="Genomic_DNA"/>
</dbReference>
<dbReference type="AlphaFoldDB" id="A0A5C6V150"/>
<sequence>MLTLYFQTVMRKKILAFTILLGIALCPLFGSAQRDNSLFETYFDESTDTKYEYLTYNDKLSGPFKKYVEGNLTEEGWLIENQAHSEWRQYSKTGKKLAEVHYVLGKKHGTWKIWDEEGNLRYKYSYNRGKPTGKWVMYGETGEVLQTKDH</sequence>
<accession>A0A5C6V150</accession>
<dbReference type="SUPFAM" id="SSF82185">
    <property type="entry name" value="Histone H3 K4-specific methyltransferase SET7/9 N-terminal domain"/>
    <property type="match status" value="1"/>
</dbReference>